<organism evidence="2 3">
    <name type="scientific">Racocetra fulgida</name>
    <dbReference type="NCBI Taxonomy" id="60492"/>
    <lineage>
        <taxon>Eukaryota</taxon>
        <taxon>Fungi</taxon>
        <taxon>Fungi incertae sedis</taxon>
        <taxon>Mucoromycota</taxon>
        <taxon>Glomeromycotina</taxon>
        <taxon>Glomeromycetes</taxon>
        <taxon>Diversisporales</taxon>
        <taxon>Gigasporaceae</taxon>
        <taxon>Racocetra</taxon>
    </lineage>
</organism>
<gene>
    <name evidence="2" type="ORF">RFULGI_LOCUS12303</name>
</gene>
<evidence type="ECO:0000256" key="1">
    <source>
        <dbReference type="SAM" id="MobiDB-lite"/>
    </source>
</evidence>
<evidence type="ECO:0000313" key="3">
    <source>
        <dbReference type="Proteomes" id="UP000789396"/>
    </source>
</evidence>
<feature type="non-terminal residue" evidence="2">
    <location>
        <position position="50"/>
    </location>
</feature>
<evidence type="ECO:0000313" key="2">
    <source>
        <dbReference type="EMBL" id="CAG8733243.1"/>
    </source>
</evidence>
<protein>
    <submittedName>
        <fullName evidence="2">8297_t:CDS:1</fullName>
    </submittedName>
</protein>
<comment type="caution">
    <text evidence="2">The sequence shown here is derived from an EMBL/GenBank/DDBJ whole genome shotgun (WGS) entry which is preliminary data.</text>
</comment>
<reference evidence="2" key="1">
    <citation type="submission" date="2021-06" db="EMBL/GenBank/DDBJ databases">
        <authorList>
            <person name="Kallberg Y."/>
            <person name="Tangrot J."/>
            <person name="Rosling A."/>
        </authorList>
    </citation>
    <scope>NUCLEOTIDE SEQUENCE</scope>
    <source>
        <strain evidence="2">IN212</strain>
    </source>
</reference>
<dbReference type="AlphaFoldDB" id="A0A9N9IFX6"/>
<keyword evidence="3" id="KW-1185">Reference proteome</keyword>
<name>A0A9N9IFX6_9GLOM</name>
<dbReference type="Proteomes" id="UP000789396">
    <property type="component" value="Unassembled WGS sequence"/>
</dbReference>
<feature type="compositionally biased region" description="Polar residues" evidence="1">
    <location>
        <begin position="33"/>
        <end position="50"/>
    </location>
</feature>
<feature type="region of interest" description="Disordered" evidence="1">
    <location>
        <begin position="1"/>
        <end position="50"/>
    </location>
</feature>
<sequence length="50" mass="5670">MFALNNLRETGKDNENSTTKYSVLETSSSTSSGTKRPTKINSPLWNTWEF</sequence>
<proteinExistence type="predicted"/>
<dbReference type="EMBL" id="CAJVPZ010029088">
    <property type="protein sequence ID" value="CAG8733243.1"/>
    <property type="molecule type" value="Genomic_DNA"/>
</dbReference>
<accession>A0A9N9IFX6</accession>
<feature type="compositionally biased region" description="Polar residues" evidence="1">
    <location>
        <begin position="16"/>
        <end position="25"/>
    </location>
</feature>